<dbReference type="Proteomes" id="UP001207918">
    <property type="component" value="Unassembled WGS sequence"/>
</dbReference>
<name>A0ABT3PHY3_9BACT</name>
<dbReference type="PANTHER" id="PTHR46331:SF2">
    <property type="entry name" value="VALACYCLOVIR HYDROLASE"/>
    <property type="match status" value="1"/>
</dbReference>
<dbReference type="Pfam" id="PF00561">
    <property type="entry name" value="Abhydrolase_1"/>
    <property type="match status" value="1"/>
</dbReference>
<keyword evidence="2" id="KW-0378">Hydrolase</keyword>
<sequence>MNSQYVIISEETTKNWLFVLPVVLWFVACAPAFAQTDKPVTGYAPINGLKMYYEIHGTGGTPLVLIHGGGSTIETSFGNILPFLADDRKVIAVELQAHGRTSDRAGALSFEQDADDVAGLMAHLNIKKANFFGFSNGGNTAMQIGIRHPDVVNKLIVASALYEKEGLVPGFWEQMKKATLENMPAPLKTAYIQVAADINNLKVMHDKDKERMLTFQDWPDDDLRSIKASTLIMVGDRDIITAEHAVKMSQLIPDARLMILPGTHGSYIGEVVTTKENSKMPEITAELIDKFLNE</sequence>
<comment type="caution">
    <text evidence="2">The sequence shown here is derived from an EMBL/GenBank/DDBJ whole genome shotgun (WGS) entry which is preliminary data.</text>
</comment>
<dbReference type="InterPro" id="IPR000073">
    <property type="entry name" value="AB_hydrolase_1"/>
</dbReference>
<reference evidence="2 3" key="1">
    <citation type="submission" date="2021-03" db="EMBL/GenBank/DDBJ databases">
        <title>Aliifodinibius sp. nov., a new bacterium isolated from saline soil.</title>
        <authorList>
            <person name="Galisteo C."/>
            <person name="De La Haba R."/>
            <person name="Sanchez-Porro C."/>
            <person name="Ventosa A."/>
        </authorList>
    </citation>
    <scope>NUCLEOTIDE SEQUENCE [LARGE SCALE GENOMIC DNA]</scope>
    <source>
        <strain evidence="2 3">1BSP15-2V2</strain>
    </source>
</reference>
<dbReference type="PANTHER" id="PTHR46331">
    <property type="entry name" value="VALACYCLOVIR HYDROLASE"/>
    <property type="match status" value="1"/>
</dbReference>
<feature type="domain" description="AB hydrolase-1" evidence="1">
    <location>
        <begin position="62"/>
        <end position="184"/>
    </location>
</feature>
<dbReference type="Gene3D" id="3.40.50.1820">
    <property type="entry name" value="alpha/beta hydrolase"/>
    <property type="match status" value="1"/>
</dbReference>
<dbReference type="InterPro" id="IPR029058">
    <property type="entry name" value="AB_hydrolase_fold"/>
</dbReference>
<keyword evidence="3" id="KW-1185">Reference proteome</keyword>
<proteinExistence type="predicted"/>
<evidence type="ECO:0000313" key="2">
    <source>
        <dbReference type="EMBL" id="MCW9705525.1"/>
    </source>
</evidence>
<accession>A0ABT3PHY3</accession>
<dbReference type="RefSeq" id="WP_265764189.1">
    <property type="nucleotide sequence ID" value="NZ_JAGGJA010000001.1"/>
</dbReference>
<organism evidence="2 3">
    <name type="scientific">Fodinibius salsisoli</name>
    <dbReference type="NCBI Taxonomy" id="2820877"/>
    <lineage>
        <taxon>Bacteria</taxon>
        <taxon>Pseudomonadati</taxon>
        <taxon>Balneolota</taxon>
        <taxon>Balneolia</taxon>
        <taxon>Balneolales</taxon>
        <taxon>Balneolaceae</taxon>
        <taxon>Fodinibius</taxon>
    </lineage>
</organism>
<dbReference type="GO" id="GO:0016787">
    <property type="term" value="F:hydrolase activity"/>
    <property type="evidence" value="ECO:0007669"/>
    <property type="project" value="UniProtKB-KW"/>
</dbReference>
<evidence type="ECO:0000313" key="3">
    <source>
        <dbReference type="Proteomes" id="UP001207918"/>
    </source>
</evidence>
<protein>
    <submittedName>
        <fullName evidence="2">Alpha/beta hydrolase</fullName>
    </submittedName>
</protein>
<dbReference type="SUPFAM" id="SSF53474">
    <property type="entry name" value="alpha/beta-Hydrolases"/>
    <property type="match status" value="1"/>
</dbReference>
<evidence type="ECO:0000259" key="1">
    <source>
        <dbReference type="Pfam" id="PF00561"/>
    </source>
</evidence>
<gene>
    <name evidence="2" type="ORF">J6I44_01600</name>
</gene>
<dbReference type="EMBL" id="JAGGJA010000001">
    <property type="protein sequence ID" value="MCW9705525.1"/>
    <property type="molecule type" value="Genomic_DNA"/>
</dbReference>